<dbReference type="Proteomes" id="UP000008076">
    <property type="component" value="Unassembled WGS sequence"/>
</dbReference>
<dbReference type="GO" id="GO:0005524">
    <property type="term" value="F:ATP binding"/>
    <property type="evidence" value="ECO:0007669"/>
    <property type="project" value="UniProtKB-KW"/>
</dbReference>
<dbReference type="PRINTS" id="PR00304">
    <property type="entry name" value="TCOMPLEXTCP1"/>
</dbReference>
<dbReference type="NCBIfam" id="TIGR02344">
    <property type="entry name" value="chap_CCT_gamma"/>
    <property type="match status" value="1"/>
</dbReference>
<dbReference type="VEuPathDB" id="AmoebaDB:EDI_102190"/>
<dbReference type="PROSITE" id="PS00750">
    <property type="entry name" value="TCP1_1"/>
    <property type="match status" value="1"/>
</dbReference>
<feature type="compositionally biased region" description="Low complexity" evidence="11">
    <location>
        <begin position="534"/>
        <end position="552"/>
    </location>
</feature>
<dbReference type="KEGG" id="edi:EDI_102190"/>
<keyword evidence="5 9" id="KW-0547">Nucleotide-binding</keyword>
<dbReference type="InterPro" id="IPR054827">
    <property type="entry name" value="thermosome_alpha"/>
</dbReference>
<dbReference type="SUPFAM" id="SSF54849">
    <property type="entry name" value="GroEL-intermediate domain like"/>
    <property type="match status" value="1"/>
</dbReference>
<dbReference type="GO" id="GO:0016829">
    <property type="term" value="F:lyase activity"/>
    <property type="evidence" value="ECO:0007669"/>
    <property type="project" value="UniProtKB-KW"/>
</dbReference>
<accession>B0EAU4</accession>
<dbReference type="OMA" id="CGGSTIR"/>
<dbReference type="NCBIfam" id="NF041082">
    <property type="entry name" value="thermosome_alpha"/>
    <property type="match status" value="1"/>
</dbReference>
<evidence type="ECO:0000313" key="12">
    <source>
        <dbReference type="EMBL" id="EDR28354.1"/>
    </source>
</evidence>
<dbReference type="InterPro" id="IPR053374">
    <property type="entry name" value="TCP-1_chaperonin"/>
</dbReference>
<sequence length="552" mass="60328">MNAPVLVLNTNTKRENGRKAQLANIMAGKTVADLIRTCLGPKSMLKMLIDPQAGVTITSDGNSVLRDLTVEHPAAKYMIELSRTQDETVGDGTTSVVILCGEVLQVAEPWIQKGIHPTIIISGFLDALEDALKSLHEISTTIDLSDPKIVSGVVKSCIGTTFMNTWNDILCKLAIEAVTICAGGDLMKAKGKEDIDTKRYARVEKIAGGDFSESMVIKGVVLNKDVVHSKMRRRIVKPRVVLLDCSLEYTKGESQTDVEVTTATDFGKLIELEEQYVKRLCENIIRVKPDLVITEKGISDIAQHYLQKAGISALRRARKNDNLRLARATGASIVYRTEDLKETDVGIAGLFEVKKIGDEYYAFISECEKSTACTILLRGGSKDVLNEVERNLQDAMASCKNLIARPELVPGGGASEMHIATTLSKKAKNIEGKKQWPYSSIAVAMEVIPRTLAANCGVDVVKVITELRAKHISNKENSTFGIDGMKGTIVDMKELGVWEPYEVKAQCIKTAIEAACTLLRVDDVVSGIKNENSGQQQNQMGTQQATMMPQVE</sequence>
<reference evidence="13" key="1">
    <citation type="submission" date="2007-12" db="EMBL/GenBank/DDBJ databases">
        <title>Annotation of Entamoeba dispar SAW760.</title>
        <authorList>
            <person name="Lorenzi H."/>
            <person name="Inman J."/>
            <person name="Schobel S."/>
            <person name="Amedeo P."/>
            <person name="Caler E."/>
        </authorList>
    </citation>
    <scope>NUCLEOTIDE SEQUENCE [LARGE SCALE GENOMIC DNA]</scope>
    <source>
        <strain evidence="13">ATCC PRA-260 / SAW760</strain>
    </source>
</reference>
<comment type="subcellular location">
    <subcellularLocation>
        <location evidence="1">Cytoplasm</location>
    </subcellularLocation>
</comment>
<dbReference type="GO" id="GO:0051082">
    <property type="term" value="F:unfolded protein binding"/>
    <property type="evidence" value="ECO:0007669"/>
    <property type="project" value="InterPro"/>
</dbReference>
<dbReference type="eggNOG" id="KOG0364">
    <property type="taxonomic scope" value="Eukaryota"/>
</dbReference>
<dbReference type="CDD" id="cd03337">
    <property type="entry name" value="TCP1_gamma"/>
    <property type="match status" value="1"/>
</dbReference>
<organism evidence="13">
    <name type="scientific">Entamoeba dispar (strain ATCC PRA-260 / SAW760)</name>
    <dbReference type="NCBI Taxonomy" id="370354"/>
    <lineage>
        <taxon>Eukaryota</taxon>
        <taxon>Amoebozoa</taxon>
        <taxon>Evosea</taxon>
        <taxon>Archamoebae</taxon>
        <taxon>Mastigamoebida</taxon>
        <taxon>Entamoebidae</taxon>
        <taxon>Entamoeba</taxon>
    </lineage>
</organism>
<dbReference type="NCBIfam" id="NF041083">
    <property type="entry name" value="thermosome_beta"/>
    <property type="match status" value="1"/>
</dbReference>
<evidence type="ECO:0000256" key="1">
    <source>
        <dbReference type="ARBA" id="ARBA00004496"/>
    </source>
</evidence>
<feature type="region of interest" description="Disordered" evidence="11">
    <location>
        <begin position="531"/>
        <end position="552"/>
    </location>
</feature>
<dbReference type="InterPro" id="IPR027409">
    <property type="entry name" value="GroEL-like_apical_dom_sf"/>
</dbReference>
<dbReference type="GeneID" id="5880400"/>
<dbReference type="InterPro" id="IPR027410">
    <property type="entry name" value="TCP-1-like_intermed_sf"/>
</dbReference>
<evidence type="ECO:0000256" key="9">
    <source>
        <dbReference type="RuleBase" id="RU004187"/>
    </source>
</evidence>
<evidence type="ECO:0000256" key="8">
    <source>
        <dbReference type="ARBA" id="ARBA00024677"/>
    </source>
</evidence>
<dbReference type="PANTHER" id="PTHR11353">
    <property type="entry name" value="CHAPERONIN"/>
    <property type="match status" value="1"/>
</dbReference>
<dbReference type="InterPro" id="IPR002194">
    <property type="entry name" value="Chaperonin_TCP-1_CS"/>
</dbReference>
<dbReference type="GO" id="GO:0140662">
    <property type="term" value="F:ATP-dependent protein folding chaperone"/>
    <property type="evidence" value="ECO:0007669"/>
    <property type="project" value="InterPro"/>
</dbReference>
<dbReference type="Gene3D" id="3.30.260.10">
    <property type="entry name" value="TCP-1-like chaperonin intermediate domain"/>
    <property type="match status" value="1"/>
</dbReference>
<dbReference type="RefSeq" id="XP_001735449.1">
    <property type="nucleotide sequence ID" value="XM_001735397.1"/>
</dbReference>
<keyword evidence="4" id="KW-0963">Cytoplasm</keyword>
<dbReference type="SUPFAM" id="SSF48592">
    <property type="entry name" value="GroEL equatorial domain-like"/>
    <property type="match status" value="1"/>
</dbReference>
<protein>
    <recommendedName>
        <fullName evidence="3 10">T-complex protein 1 subunit gamma</fullName>
    </recommendedName>
</protein>
<keyword evidence="12" id="KW-0808">Transferase</keyword>
<dbReference type="InterPro" id="IPR012719">
    <property type="entry name" value="Chap_CCT_gamma"/>
</dbReference>
<evidence type="ECO:0000256" key="11">
    <source>
        <dbReference type="SAM" id="MobiDB-lite"/>
    </source>
</evidence>
<dbReference type="InterPro" id="IPR002423">
    <property type="entry name" value="Cpn60/GroEL/TCP-1"/>
</dbReference>
<dbReference type="InterPro" id="IPR027413">
    <property type="entry name" value="GROEL-like_equatorial_sf"/>
</dbReference>
<dbReference type="GO" id="GO:0016740">
    <property type="term" value="F:transferase activity"/>
    <property type="evidence" value="ECO:0007669"/>
    <property type="project" value="UniProtKB-KW"/>
</dbReference>
<name>B0EAU4_ENTDS</name>
<dbReference type="AlphaFoldDB" id="B0EAU4"/>
<evidence type="ECO:0000256" key="6">
    <source>
        <dbReference type="ARBA" id="ARBA00022840"/>
    </source>
</evidence>
<gene>
    <name evidence="12" type="ORF">EDI_102190</name>
</gene>
<dbReference type="SUPFAM" id="SSF52029">
    <property type="entry name" value="GroEL apical domain-like"/>
    <property type="match status" value="1"/>
</dbReference>
<evidence type="ECO:0000313" key="13">
    <source>
        <dbReference type="Proteomes" id="UP000008076"/>
    </source>
</evidence>
<keyword evidence="13" id="KW-1185">Reference proteome</keyword>
<comment type="function">
    <text evidence="8">Molecular chaperone; assists the folding of proteins upon ATP hydrolysis. Known to play a role, in vitro, in the folding of actin and tubulin.</text>
</comment>
<evidence type="ECO:0000256" key="7">
    <source>
        <dbReference type="ARBA" id="ARBA00023186"/>
    </source>
</evidence>
<dbReference type="Pfam" id="PF00118">
    <property type="entry name" value="Cpn60_TCP1"/>
    <property type="match status" value="1"/>
</dbReference>
<evidence type="ECO:0000256" key="4">
    <source>
        <dbReference type="ARBA" id="ARBA00022490"/>
    </source>
</evidence>
<dbReference type="FunFam" id="3.50.7.10:FF:000005">
    <property type="entry name" value="T-complex protein 1 subunit gamma"/>
    <property type="match status" value="1"/>
</dbReference>
<keyword evidence="7 9" id="KW-0143">Chaperone</keyword>
<evidence type="ECO:0000256" key="5">
    <source>
        <dbReference type="ARBA" id="ARBA00022741"/>
    </source>
</evidence>
<evidence type="ECO:0000256" key="3">
    <source>
        <dbReference type="ARBA" id="ARBA00017187"/>
    </source>
</evidence>
<dbReference type="FunFam" id="1.10.560.10:FF:000017">
    <property type="entry name" value="T-complex protein 1 subunit eta"/>
    <property type="match status" value="1"/>
</dbReference>
<keyword evidence="6 9" id="KW-0067">ATP-binding</keyword>
<dbReference type="GO" id="GO:0005832">
    <property type="term" value="C:chaperonin-containing T-complex"/>
    <property type="evidence" value="ECO:0007669"/>
    <property type="project" value="UniProtKB-ARBA"/>
</dbReference>
<dbReference type="GO" id="GO:0016887">
    <property type="term" value="F:ATP hydrolysis activity"/>
    <property type="evidence" value="ECO:0007669"/>
    <property type="project" value="InterPro"/>
</dbReference>
<dbReference type="InterPro" id="IPR017998">
    <property type="entry name" value="Chaperone_TCP-1"/>
</dbReference>
<evidence type="ECO:0000256" key="10">
    <source>
        <dbReference type="RuleBase" id="RU004191"/>
    </source>
</evidence>
<dbReference type="PROSITE" id="PS00995">
    <property type="entry name" value="TCP1_3"/>
    <property type="match status" value="1"/>
</dbReference>
<dbReference type="Gene3D" id="3.50.7.10">
    <property type="entry name" value="GroEL"/>
    <property type="match status" value="1"/>
</dbReference>
<dbReference type="Gene3D" id="1.10.560.10">
    <property type="entry name" value="GroEL-like equatorial domain"/>
    <property type="match status" value="1"/>
</dbReference>
<dbReference type="OrthoDB" id="10248520at2759"/>
<comment type="similarity">
    <text evidence="2 9">Belongs to the TCP-1 chaperonin family.</text>
</comment>
<dbReference type="EMBL" id="DS548511">
    <property type="protein sequence ID" value="EDR28354.1"/>
    <property type="molecule type" value="Genomic_DNA"/>
</dbReference>
<keyword evidence="12" id="KW-0456">Lyase</keyword>
<dbReference type="FunFam" id="1.10.560.10:FF:000085">
    <property type="entry name" value="T-complex protein 1 subunit gamma"/>
    <property type="match status" value="1"/>
</dbReference>
<proteinExistence type="inferred from homology"/>
<evidence type="ECO:0000256" key="2">
    <source>
        <dbReference type="ARBA" id="ARBA00008020"/>
    </source>
</evidence>